<dbReference type="RefSeq" id="WP_035315011.1">
    <property type="nucleotide sequence ID" value="NZ_AODH01000038.1"/>
</dbReference>
<evidence type="ECO:0000313" key="3">
    <source>
        <dbReference type="Proteomes" id="UP000019243"/>
    </source>
</evidence>
<dbReference type="EMBL" id="AODH01000038">
    <property type="protein sequence ID" value="EUJ38023.1"/>
    <property type="molecule type" value="Genomic_DNA"/>
</dbReference>
<keyword evidence="1" id="KW-0472">Membrane</keyword>
<proteinExistence type="predicted"/>
<feature type="transmembrane region" description="Helical" evidence="1">
    <location>
        <begin position="78"/>
        <end position="100"/>
    </location>
</feature>
<keyword evidence="3" id="KW-1185">Reference proteome</keyword>
<keyword evidence="1" id="KW-1133">Transmembrane helix</keyword>
<dbReference type="STRING" id="1265861.BCAMP_09200"/>
<evidence type="ECO:0000256" key="1">
    <source>
        <dbReference type="SAM" id="Phobius"/>
    </source>
</evidence>
<feature type="transmembrane region" description="Helical" evidence="1">
    <location>
        <begin position="30"/>
        <end position="47"/>
    </location>
</feature>
<dbReference type="Proteomes" id="UP000019243">
    <property type="component" value="Unassembled WGS sequence"/>
</dbReference>
<feature type="transmembrane region" description="Helical" evidence="1">
    <location>
        <begin position="54"/>
        <end position="72"/>
    </location>
</feature>
<feature type="transmembrane region" description="Helical" evidence="1">
    <location>
        <begin position="7"/>
        <end position="24"/>
    </location>
</feature>
<accession>W7CYC8</accession>
<comment type="caution">
    <text evidence="2">The sequence shown here is derived from an EMBL/GenBank/DDBJ whole genome shotgun (WGS) entry which is preliminary data.</text>
</comment>
<gene>
    <name evidence="2" type="ORF">BCAMP_09200</name>
</gene>
<sequence length="110" mass="12117">MITKTLPYLLTFGAAIFALFVLQLSARDTFIFMLMSLLIVSSSAFLANKKTAPLGVLFTKSLLFSIIATIYFSCLTDYSAFTILLIGVVIFVISFIQVGINRDLSSDQTK</sequence>
<organism evidence="2 3">
    <name type="scientific">Brochothrix campestris FSL F6-1037</name>
    <dbReference type="NCBI Taxonomy" id="1265861"/>
    <lineage>
        <taxon>Bacteria</taxon>
        <taxon>Bacillati</taxon>
        <taxon>Bacillota</taxon>
        <taxon>Bacilli</taxon>
        <taxon>Bacillales</taxon>
        <taxon>Listeriaceae</taxon>
        <taxon>Brochothrix</taxon>
    </lineage>
</organism>
<protein>
    <submittedName>
        <fullName evidence="2">Uncharacterized protein</fullName>
    </submittedName>
</protein>
<evidence type="ECO:0000313" key="2">
    <source>
        <dbReference type="EMBL" id="EUJ38023.1"/>
    </source>
</evidence>
<dbReference type="AlphaFoldDB" id="W7CYC8"/>
<name>W7CYC8_9LIST</name>
<reference evidence="2 3" key="1">
    <citation type="submission" date="2012-12" db="EMBL/GenBank/DDBJ databases">
        <title>Novel taxa of Listeriaceae from agricultural environments in the United States.</title>
        <authorList>
            <person name="den Bakker H.C."/>
            <person name="Allred A."/>
            <person name="Warchocki S."/>
            <person name="Wright E.M."/>
            <person name="Burrell A."/>
            <person name="Nightingale K.K."/>
            <person name="Kephart D."/>
            <person name="Wiedmann M."/>
        </authorList>
    </citation>
    <scope>NUCLEOTIDE SEQUENCE [LARGE SCALE GENOMIC DNA]</scope>
    <source>
        <strain evidence="2 3">FSL F6-1037</strain>
    </source>
</reference>
<keyword evidence="1" id="KW-0812">Transmembrane</keyword>